<dbReference type="AlphaFoldDB" id="M2LYJ4"/>
<dbReference type="KEGG" id="bcom:BAUCODRAFT_30189"/>
<dbReference type="GeneID" id="19111140"/>
<dbReference type="RefSeq" id="XP_007672964.1">
    <property type="nucleotide sequence ID" value="XM_007674774.1"/>
</dbReference>
<dbReference type="STRING" id="717646.M2LYJ4"/>
<dbReference type="EMBL" id="KB445551">
    <property type="protein sequence ID" value="EMC99782.1"/>
    <property type="molecule type" value="Genomic_DNA"/>
</dbReference>
<keyword evidence="2" id="KW-1185">Reference proteome</keyword>
<dbReference type="OrthoDB" id="5364171at2759"/>
<sequence>MAVEKSGRLDLQPLIDAQNDTKLAIEKSGRLDLQPLIDAQNDTKAAIEKTGRLDMQPLIDAQHATRVAVEGNGKLDLQPLIDSQRDLKAALVDRSNVDLQPLVDAQKETRAAIEGGRIDLQPLLEAQHATRAAVESNGKLDLQPLIDAHRDMRAAIEKSSKIDLTPLLNKMEQFTEVSEHVKSTSTTSKDTNTLLKQLLAGQEKLRDAVLDDGKQPEFLPITDKLNGVNEHLESLREWAEYDSEALKELVDAQKGTRAAVEAGSNVALDPLAGKFDALEGHLRALVQCSKDHEASLQHLIETHKSAPGPSVDLDPLAEHLEAIRTATENSGEQIRSLVEVQQTTPQTSTDIDFTPLTDRLNRIHATLEQQAERQNQPPSFGDPKFLMSALTSHLSKIQAVTESNALHVKSMREKQSATAERMQVSVASTSDAIAQLAQHHQRVQQTTDARLEAVTAQVREMMSGQREMVEVMRDLAKSITAQNKGSCDHVVIPPPRKVGRRVVGFVYDAKDDGEKWKGL</sequence>
<dbReference type="HOGENOM" id="CLU_504495_0_0_1"/>
<protein>
    <submittedName>
        <fullName evidence="1">Uncharacterized protein</fullName>
    </submittedName>
</protein>
<evidence type="ECO:0000313" key="2">
    <source>
        <dbReference type="Proteomes" id="UP000011761"/>
    </source>
</evidence>
<organism evidence="1 2">
    <name type="scientific">Baudoinia panamericana (strain UAMH 10762)</name>
    <name type="common">Angels' share fungus</name>
    <name type="synonym">Baudoinia compniacensis (strain UAMH 10762)</name>
    <dbReference type="NCBI Taxonomy" id="717646"/>
    <lineage>
        <taxon>Eukaryota</taxon>
        <taxon>Fungi</taxon>
        <taxon>Dikarya</taxon>
        <taxon>Ascomycota</taxon>
        <taxon>Pezizomycotina</taxon>
        <taxon>Dothideomycetes</taxon>
        <taxon>Dothideomycetidae</taxon>
        <taxon>Mycosphaerellales</taxon>
        <taxon>Teratosphaeriaceae</taxon>
        <taxon>Baudoinia</taxon>
    </lineage>
</organism>
<reference evidence="1 2" key="1">
    <citation type="journal article" date="2012" name="PLoS Pathog.">
        <title>Diverse lifestyles and strategies of plant pathogenesis encoded in the genomes of eighteen Dothideomycetes fungi.</title>
        <authorList>
            <person name="Ohm R.A."/>
            <person name="Feau N."/>
            <person name="Henrissat B."/>
            <person name="Schoch C.L."/>
            <person name="Horwitz B.A."/>
            <person name="Barry K.W."/>
            <person name="Condon B.J."/>
            <person name="Copeland A.C."/>
            <person name="Dhillon B."/>
            <person name="Glaser F."/>
            <person name="Hesse C.N."/>
            <person name="Kosti I."/>
            <person name="LaButti K."/>
            <person name="Lindquist E.A."/>
            <person name="Lucas S."/>
            <person name="Salamov A.A."/>
            <person name="Bradshaw R.E."/>
            <person name="Ciuffetti L."/>
            <person name="Hamelin R.C."/>
            <person name="Kema G.H.J."/>
            <person name="Lawrence C."/>
            <person name="Scott J.A."/>
            <person name="Spatafora J.W."/>
            <person name="Turgeon B.G."/>
            <person name="de Wit P.J.G.M."/>
            <person name="Zhong S."/>
            <person name="Goodwin S.B."/>
            <person name="Grigoriev I.V."/>
        </authorList>
    </citation>
    <scope>NUCLEOTIDE SEQUENCE [LARGE SCALE GENOMIC DNA]</scope>
    <source>
        <strain evidence="1 2">UAMH 10762</strain>
    </source>
</reference>
<proteinExistence type="predicted"/>
<name>M2LYJ4_BAUPA</name>
<dbReference type="eggNOG" id="ENOG502SDY1">
    <property type="taxonomic scope" value="Eukaryota"/>
</dbReference>
<accession>M2LYJ4</accession>
<dbReference type="Proteomes" id="UP000011761">
    <property type="component" value="Unassembled WGS sequence"/>
</dbReference>
<gene>
    <name evidence="1" type="ORF">BAUCODRAFT_30189</name>
</gene>
<evidence type="ECO:0000313" key="1">
    <source>
        <dbReference type="EMBL" id="EMC99782.1"/>
    </source>
</evidence>